<dbReference type="AlphaFoldDB" id="A0AAI8GTD8"/>
<comment type="subcellular location">
    <subcellularLocation>
        <location evidence="8">Cytoplasm</location>
    </subcellularLocation>
</comment>
<dbReference type="KEGG" id="sscu:CEP64_04860"/>
<dbReference type="HAMAP" id="MF_00376">
    <property type="entry name" value="Dephospho_CoA_kinase"/>
    <property type="match status" value="1"/>
</dbReference>
<dbReference type="Gene3D" id="3.40.50.300">
    <property type="entry name" value="P-loop containing nucleotide triphosphate hydrolases"/>
    <property type="match status" value="1"/>
</dbReference>
<evidence type="ECO:0000256" key="1">
    <source>
        <dbReference type="ARBA" id="ARBA00009018"/>
    </source>
</evidence>
<keyword evidence="6 8" id="KW-0067">ATP-binding</keyword>
<organism evidence="10 11">
    <name type="scientific">Mammaliicoccus sciuri</name>
    <name type="common">Staphylococcus sciuri</name>
    <dbReference type="NCBI Taxonomy" id="1296"/>
    <lineage>
        <taxon>Bacteria</taxon>
        <taxon>Bacillati</taxon>
        <taxon>Bacillota</taxon>
        <taxon>Bacilli</taxon>
        <taxon>Bacillales</taxon>
        <taxon>Staphylococcaceae</taxon>
        <taxon>Mammaliicoccus</taxon>
    </lineage>
</organism>
<gene>
    <name evidence="8" type="primary">coaE</name>
    <name evidence="10" type="ORF">CEP64_04860</name>
</gene>
<evidence type="ECO:0000256" key="5">
    <source>
        <dbReference type="ARBA" id="ARBA00022777"/>
    </source>
</evidence>
<dbReference type="EC" id="2.7.1.24" evidence="8 9"/>
<keyword evidence="5 8" id="KW-0418">Kinase</keyword>
<keyword evidence="3 8" id="KW-0808">Transferase</keyword>
<comment type="function">
    <text evidence="8">Catalyzes the phosphorylation of the 3'-hydroxyl group of dephosphocoenzyme A to form coenzyme A.</text>
</comment>
<keyword evidence="2 8" id="KW-0963">Cytoplasm</keyword>
<proteinExistence type="inferred from homology"/>
<dbReference type="PANTHER" id="PTHR10695:SF46">
    <property type="entry name" value="BIFUNCTIONAL COENZYME A SYNTHASE-RELATED"/>
    <property type="match status" value="1"/>
</dbReference>
<dbReference type="EMBL" id="CP022046">
    <property type="protein sequence ID" value="ASE33925.1"/>
    <property type="molecule type" value="Genomic_DNA"/>
</dbReference>
<evidence type="ECO:0000256" key="2">
    <source>
        <dbReference type="ARBA" id="ARBA00022490"/>
    </source>
</evidence>
<feature type="binding site" evidence="8">
    <location>
        <begin position="12"/>
        <end position="17"/>
    </location>
    <ligand>
        <name>ATP</name>
        <dbReference type="ChEBI" id="CHEBI:30616"/>
    </ligand>
</feature>
<dbReference type="RefSeq" id="WP_058592059.1">
    <property type="nucleotide sequence ID" value="NZ_CP022046.2"/>
</dbReference>
<evidence type="ECO:0000313" key="10">
    <source>
        <dbReference type="EMBL" id="ASE33925.1"/>
    </source>
</evidence>
<dbReference type="NCBIfam" id="TIGR00152">
    <property type="entry name" value="dephospho-CoA kinase"/>
    <property type="match status" value="1"/>
</dbReference>
<evidence type="ECO:0000256" key="4">
    <source>
        <dbReference type="ARBA" id="ARBA00022741"/>
    </source>
</evidence>
<dbReference type="Pfam" id="PF01121">
    <property type="entry name" value="CoaE"/>
    <property type="match status" value="1"/>
</dbReference>
<dbReference type="GO" id="GO:0005737">
    <property type="term" value="C:cytoplasm"/>
    <property type="evidence" value="ECO:0007669"/>
    <property type="project" value="UniProtKB-SubCell"/>
</dbReference>
<dbReference type="InterPro" id="IPR027417">
    <property type="entry name" value="P-loop_NTPase"/>
</dbReference>
<evidence type="ECO:0000313" key="11">
    <source>
        <dbReference type="Proteomes" id="UP000197058"/>
    </source>
</evidence>
<protein>
    <recommendedName>
        <fullName evidence="8 9">Dephospho-CoA kinase</fullName>
        <ecNumber evidence="8 9">2.7.1.24</ecNumber>
    </recommendedName>
    <alternativeName>
        <fullName evidence="8">Dephosphocoenzyme A kinase</fullName>
    </alternativeName>
</protein>
<evidence type="ECO:0000256" key="3">
    <source>
        <dbReference type="ARBA" id="ARBA00022679"/>
    </source>
</evidence>
<evidence type="ECO:0000256" key="9">
    <source>
        <dbReference type="NCBIfam" id="TIGR00152"/>
    </source>
</evidence>
<keyword evidence="7 8" id="KW-0173">Coenzyme A biosynthesis</keyword>
<dbReference type="FunFam" id="3.40.50.300:FF:000991">
    <property type="entry name" value="Dephospho-CoA kinase"/>
    <property type="match status" value="1"/>
</dbReference>
<evidence type="ECO:0000256" key="7">
    <source>
        <dbReference type="ARBA" id="ARBA00022993"/>
    </source>
</evidence>
<keyword evidence="4 8" id="KW-0547">Nucleotide-binding</keyword>
<name>A0AAI8GTD8_MAMSC</name>
<accession>A0AAI8GTD8</accession>
<dbReference type="InterPro" id="IPR001977">
    <property type="entry name" value="Depp_CoAkinase"/>
</dbReference>
<dbReference type="PROSITE" id="PS51219">
    <property type="entry name" value="DPCK"/>
    <property type="match status" value="1"/>
</dbReference>
<evidence type="ECO:0000256" key="6">
    <source>
        <dbReference type="ARBA" id="ARBA00022840"/>
    </source>
</evidence>
<dbReference type="SUPFAM" id="SSF52540">
    <property type="entry name" value="P-loop containing nucleoside triphosphate hydrolases"/>
    <property type="match status" value="1"/>
</dbReference>
<dbReference type="CDD" id="cd02022">
    <property type="entry name" value="DPCK"/>
    <property type="match status" value="1"/>
</dbReference>
<sequence length="198" mass="22232">MAKVIGLTGGIATGKSTVSHILKDKGFYIVDADVASRKAVEKGSVGLQQVKEVFGEEAIIDGEMNRQYVGSIVFKDPTMREKLNNIIHPIVRTIMDKEKEEALSNGKNVIMDIPLLFENKLQNTVDETWLVYTNQETQILRLKERNQLSDEEAEARIQSQIPIDEKKTLADCIIDNNGTLNDLRHNINDLLKSKALNL</sequence>
<dbReference type="GO" id="GO:0005524">
    <property type="term" value="F:ATP binding"/>
    <property type="evidence" value="ECO:0007669"/>
    <property type="project" value="UniProtKB-UniRule"/>
</dbReference>
<comment type="similarity">
    <text evidence="1 8">Belongs to the CoaE family.</text>
</comment>
<dbReference type="GO" id="GO:0015937">
    <property type="term" value="P:coenzyme A biosynthetic process"/>
    <property type="evidence" value="ECO:0007669"/>
    <property type="project" value="UniProtKB-UniRule"/>
</dbReference>
<comment type="catalytic activity">
    <reaction evidence="8">
        <text>3'-dephospho-CoA + ATP = ADP + CoA + H(+)</text>
        <dbReference type="Rhea" id="RHEA:18245"/>
        <dbReference type="ChEBI" id="CHEBI:15378"/>
        <dbReference type="ChEBI" id="CHEBI:30616"/>
        <dbReference type="ChEBI" id="CHEBI:57287"/>
        <dbReference type="ChEBI" id="CHEBI:57328"/>
        <dbReference type="ChEBI" id="CHEBI:456216"/>
        <dbReference type="EC" id="2.7.1.24"/>
    </reaction>
</comment>
<dbReference type="PANTHER" id="PTHR10695">
    <property type="entry name" value="DEPHOSPHO-COA KINASE-RELATED"/>
    <property type="match status" value="1"/>
</dbReference>
<comment type="pathway">
    <text evidence="8">Cofactor biosynthesis; coenzyme A biosynthesis; CoA from (R)-pantothenate: step 5/5.</text>
</comment>
<dbReference type="GO" id="GO:0004140">
    <property type="term" value="F:dephospho-CoA kinase activity"/>
    <property type="evidence" value="ECO:0007669"/>
    <property type="project" value="UniProtKB-UniRule"/>
</dbReference>
<evidence type="ECO:0000256" key="8">
    <source>
        <dbReference type="HAMAP-Rule" id="MF_00376"/>
    </source>
</evidence>
<reference evidence="11" key="1">
    <citation type="submission" date="2017-06" db="EMBL/GenBank/DDBJ databases">
        <title>FDA dAtabase for Regulatory Grade micrObial Sequences (FDA-ARGOS): Supporting development and validation of Infectious Disease Dx tests.</title>
        <authorList>
            <person name="Goldberg B."/>
            <person name="Campos J."/>
            <person name="Tallon L."/>
            <person name="Sadzewicz L."/>
            <person name="Sengamalay N."/>
            <person name="Ott S."/>
            <person name="Godinez A."/>
            <person name="Nagaraj S."/>
            <person name="Vavikolanu K."/>
            <person name="Nadendla S."/>
            <person name="George J."/>
            <person name="Geyer C."/>
            <person name="Sichtig H."/>
        </authorList>
    </citation>
    <scope>NUCLEOTIDE SEQUENCE [LARGE SCALE GENOMIC DNA]</scope>
    <source>
        <strain evidence="11">FDAARGOS_285</strain>
    </source>
</reference>
<dbReference type="Proteomes" id="UP000197058">
    <property type="component" value="Chromosome"/>
</dbReference>